<proteinExistence type="predicted"/>
<name>A0A644STK2_9ZZZZ</name>
<sequence>MEDKPSLIIKTKKNNIMVIAKYNEAIAEHDIQLKLVLGYYWKNNLPFIEKFMELLETVIKRSLNQVFPHKKLSIKYNIESNDDLEESSLFNITLLEVKADDELLNLSGNIITLEGIDHRGAMSKMTSFRRKVNETFEKELVS</sequence>
<reference evidence="1" key="1">
    <citation type="submission" date="2019-08" db="EMBL/GenBank/DDBJ databases">
        <authorList>
            <person name="Kucharzyk K."/>
            <person name="Murdoch R.W."/>
            <person name="Higgins S."/>
            <person name="Loffler F."/>
        </authorList>
    </citation>
    <scope>NUCLEOTIDE SEQUENCE</scope>
</reference>
<dbReference type="EMBL" id="VSSQ01000006">
    <property type="protein sequence ID" value="MPL58020.1"/>
    <property type="molecule type" value="Genomic_DNA"/>
</dbReference>
<dbReference type="AlphaFoldDB" id="A0A644STK2"/>
<organism evidence="1">
    <name type="scientific">bioreactor metagenome</name>
    <dbReference type="NCBI Taxonomy" id="1076179"/>
    <lineage>
        <taxon>unclassified sequences</taxon>
        <taxon>metagenomes</taxon>
        <taxon>ecological metagenomes</taxon>
    </lineage>
</organism>
<gene>
    <name evidence="1" type="ORF">SDC9_03545</name>
</gene>
<comment type="caution">
    <text evidence="1">The sequence shown here is derived from an EMBL/GenBank/DDBJ whole genome shotgun (WGS) entry which is preliminary data.</text>
</comment>
<accession>A0A644STK2</accession>
<protein>
    <submittedName>
        <fullName evidence="1">Uncharacterized protein</fullName>
    </submittedName>
</protein>
<evidence type="ECO:0000313" key="1">
    <source>
        <dbReference type="EMBL" id="MPL58020.1"/>
    </source>
</evidence>